<dbReference type="HOGENOM" id="CLU_2061745_0_0_1"/>
<dbReference type="Proteomes" id="UP000053593">
    <property type="component" value="Unassembled WGS sequence"/>
</dbReference>
<accession>A0A0D0AP56</accession>
<evidence type="ECO:0000313" key="3">
    <source>
        <dbReference type="Proteomes" id="UP000053593"/>
    </source>
</evidence>
<name>A0A0D0AP56_9AGAR</name>
<feature type="compositionally biased region" description="Gly residues" evidence="1">
    <location>
        <begin position="80"/>
        <end position="93"/>
    </location>
</feature>
<evidence type="ECO:0000256" key="1">
    <source>
        <dbReference type="SAM" id="MobiDB-lite"/>
    </source>
</evidence>
<dbReference type="EMBL" id="KN834850">
    <property type="protein sequence ID" value="KIK52000.1"/>
    <property type="molecule type" value="Genomic_DNA"/>
</dbReference>
<dbReference type="AlphaFoldDB" id="A0A0D0AP56"/>
<keyword evidence="3" id="KW-1185">Reference proteome</keyword>
<sequence length="119" mass="13079">MSTQLETHNPFNNGNLIKGQLMLDDNTGFKDAACDRVDDSRVIFRSMNAIALKKDGDKLNLEHIHKELLPIFSHSQNGTKGSGGGSGTKGEGNNGSTKGKEEKRMSLLSFSISEYFFVR</sequence>
<proteinExistence type="predicted"/>
<gene>
    <name evidence="2" type="ORF">GYMLUDRAFT_78022</name>
</gene>
<organism evidence="2 3">
    <name type="scientific">Collybiopsis luxurians FD-317 M1</name>
    <dbReference type="NCBI Taxonomy" id="944289"/>
    <lineage>
        <taxon>Eukaryota</taxon>
        <taxon>Fungi</taxon>
        <taxon>Dikarya</taxon>
        <taxon>Basidiomycota</taxon>
        <taxon>Agaricomycotina</taxon>
        <taxon>Agaricomycetes</taxon>
        <taxon>Agaricomycetidae</taxon>
        <taxon>Agaricales</taxon>
        <taxon>Marasmiineae</taxon>
        <taxon>Omphalotaceae</taxon>
        <taxon>Collybiopsis</taxon>
        <taxon>Collybiopsis luxurians</taxon>
    </lineage>
</organism>
<protein>
    <submittedName>
        <fullName evidence="2">Uncharacterized protein</fullName>
    </submittedName>
</protein>
<evidence type="ECO:0000313" key="2">
    <source>
        <dbReference type="EMBL" id="KIK52000.1"/>
    </source>
</evidence>
<feature type="region of interest" description="Disordered" evidence="1">
    <location>
        <begin position="72"/>
        <end position="103"/>
    </location>
</feature>
<reference evidence="2 3" key="1">
    <citation type="submission" date="2014-04" db="EMBL/GenBank/DDBJ databases">
        <title>Evolutionary Origins and Diversification of the Mycorrhizal Mutualists.</title>
        <authorList>
            <consortium name="DOE Joint Genome Institute"/>
            <consortium name="Mycorrhizal Genomics Consortium"/>
            <person name="Kohler A."/>
            <person name="Kuo A."/>
            <person name="Nagy L.G."/>
            <person name="Floudas D."/>
            <person name="Copeland A."/>
            <person name="Barry K.W."/>
            <person name="Cichocki N."/>
            <person name="Veneault-Fourrey C."/>
            <person name="LaButti K."/>
            <person name="Lindquist E.A."/>
            <person name="Lipzen A."/>
            <person name="Lundell T."/>
            <person name="Morin E."/>
            <person name="Murat C."/>
            <person name="Riley R."/>
            <person name="Ohm R."/>
            <person name="Sun H."/>
            <person name="Tunlid A."/>
            <person name="Henrissat B."/>
            <person name="Grigoriev I.V."/>
            <person name="Hibbett D.S."/>
            <person name="Martin F."/>
        </authorList>
    </citation>
    <scope>NUCLEOTIDE SEQUENCE [LARGE SCALE GENOMIC DNA]</scope>
    <source>
        <strain evidence="2 3">FD-317 M1</strain>
    </source>
</reference>